<evidence type="ECO:0000256" key="5">
    <source>
        <dbReference type="ARBA" id="ARBA00022989"/>
    </source>
</evidence>
<gene>
    <name evidence="9" type="ordered locus">Acid_2014</name>
</gene>
<evidence type="ECO:0000256" key="6">
    <source>
        <dbReference type="ARBA" id="ARBA00023136"/>
    </source>
</evidence>
<accession>Q026R5</accession>
<dbReference type="HOGENOM" id="CLU_747820_0_0_0"/>
<evidence type="ECO:0000256" key="2">
    <source>
        <dbReference type="ARBA" id="ARBA00004141"/>
    </source>
</evidence>
<dbReference type="eggNOG" id="COG1994">
    <property type="taxonomic scope" value="Bacteria"/>
</dbReference>
<proteinExistence type="inferred from homology"/>
<protein>
    <recommendedName>
        <fullName evidence="8">Peptidase M50 domain-containing protein</fullName>
    </recommendedName>
</protein>
<sequence length="370" mass="40314">MDATPILDRQEPLPPRERHNWRVMLIGGVAGALLVRWVPSIQPDFVLDHPLEFGLTLLAVYYLGVLVHELGHLAAGLGAGFAFRQFSVGPLVVYLEDGGLRLQFATARLLGGGQVMMVPESTERLRARFLRFIAGGPAATLLLFLIPLVWPMTWFTGSVLVLNTLLAFSSLLPYTINGRSTDAKLLLGLGKKGPAANRLATILYLLAIDSKGTAPRDWPADSLRALEGGGEDSPYREIGLMFVYFCAMDEGDPARIADALERVLATANKMNPDSRRAYFAEAAFVQGIFRKDAPLARAWLEDARKVKGTVPREDWDCAALAGIACAEGDTAQTCEHLTRAIAMLDRQPGTSGSVAACRERLAALRERKTD</sequence>
<feature type="transmembrane region" description="Helical" evidence="7">
    <location>
        <begin position="129"/>
        <end position="148"/>
    </location>
</feature>
<comment type="cofactor">
    <cofactor evidence="1">
        <name>Zn(2+)</name>
        <dbReference type="ChEBI" id="CHEBI:29105"/>
    </cofactor>
</comment>
<organism evidence="9">
    <name type="scientific">Solibacter usitatus (strain Ellin6076)</name>
    <dbReference type="NCBI Taxonomy" id="234267"/>
    <lineage>
        <taxon>Bacteria</taxon>
        <taxon>Pseudomonadati</taxon>
        <taxon>Acidobacteriota</taxon>
        <taxon>Terriglobia</taxon>
        <taxon>Bryobacterales</taxon>
        <taxon>Solibacteraceae</taxon>
        <taxon>Candidatus Solibacter</taxon>
    </lineage>
</organism>
<comment type="similarity">
    <text evidence="3">Belongs to the peptidase M50B family.</text>
</comment>
<evidence type="ECO:0000256" key="7">
    <source>
        <dbReference type="SAM" id="Phobius"/>
    </source>
</evidence>
<dbReference type="EMBL" id="CP000473">
    <property type="protein sequence ID" value="ABJ83004.1"/>
    <property type="molecule type" value="Genomic_DNA"/>
</dbReference>
<comment type="subcellular location">
    <subcellularLocation>
        <location evidence="2">Membrane</location>
        <topology evidence="2">Multi-pass membrane protein</topology>
    </subcellularLocation>
</comment>
<dbReference type="InterPro" id="IPR008915">
    <property type="entry name" value="Peptidase_M50"/>
</dbReference>
<dbReference type="GO" id="GO:0016020">
    <property type="term" value="C:membrane"/>
    <property type="evidence" value="ECO:0007669"/>
    <property type="project" value="UniProtKB-SubCell"/>
</dbReference>
<dbReference type="Pfam" id="PF02163">
    <property type="entry name" value="Peptidase_M50"/>
    <property type="match status" value="1"/>
</dbReference>
<name>Q026R5_SOLUE</name>
<keyword evidence="4 7" id="KW-0812">Transmembrane</keyword>
<feature type="transmembrane region" description="Helical" evidence="7">
    <location>
        <begin position="21"/>
        <end position="39"/>
    </location>
</feature>
<evidence type="ECO:0000256" key="3">
    <source>
        <dbReference type="ARBA" id="ARBA00007931"/>
    </source>
</evidence>
<keyword evidence="6 7" id="KW-0472">Membrane</keyword>
<evidence type="ECO:0000256" key="4">
    <source>
        <dbReference type="ARBA" id="ARBA00022692"/>
    </source>
</evidence>
<dbReference type="KEGG" id="sus:Acid_2014"/>
<dbReference type="GO" id="GO:0006508">
    <property type="term" value="P:proteolysis"/>
    <property type="evidence" value="ECO:0007669"/>
    <property type="project" value="InterPro"/>
</dbReference>
<keyword evidence="5 7" id="KW-1133">Transmembrane helix</keyword>
<feature type="domain" description="Peptidase M50" evidence="8">
    <location>
        <begin position="59"/>
        <end position="151"/>
    </location>
</feature>
<reference evidence="9" key="1">
    <citation type="submission" date="2006-10" db="EMBL/GenBank/DDBJ databases">
        <title>Complete sequence of Solibacter usitatus Ellin6076.</title>
        <authorList>
            <consortium name="US DOE Joint Genome Institute"/>
            <person name="Copeland A."/>
            <person name="Lucas S."/>
            <person name="Lapidus A."/>
            <person name="Barry K."/>
            <person name="Detter J.C."/>
            <person name="Glavina del Rio T."/>
            <person name="Hammon N."/>
            <person name="Israni S."/>
            <person name="Dalin E."/>
            <person name="Tice H."/>
            <person name="Pitluck S."/>
            <person name="Thompson L.S."/>
            <person name="Brettin T."/>
            <person name="Bruce D."/>
            <person name="Han C."/>
            <person name="Tapia R."/>
            <person name="Gilna P."/>
            <person name="Schmutz J."/>
            <person name="Larimer F."/>
            <person name="Land M."/>
            <person name="Hauser L."/>
            <person name="Kyrpides N."/>
            <person name="Mikhailova N."/>
            <person name="Janssen P.H."/>
            <person name="Kuske C.R."/>
            <person name="Richardson P."/>
        </authorList>
    </citation>
    <scope>NUCLEOTIDE SEQUENCE</scope>
    <source>
        <strain evidence="9">Ellin6076</strain>
    </source>
</reference>
<dbReference type="InParanoid" id="Q026R5"/>
<feature type="transmembrane region" description="Helical" evidence="7">
    <location>
        <begin position="59"/>
        <end position="83"/>
    </location>
</feature>
<dbReference type="AlphaFoldDB" id="Q026R5"/>
<evidence type="ECO:0000259" key="8">
    <source>
        <dbReference type="Pfam" id="PF02163"/>
    </source>
</evidence>
<evidence type="ECO:0000313" key="9">
    <source>
        <dbReference type="EMBL" id="ABJ83004.1"/>
    </source>
</evidence>
<evidence type="ECO:0000256" key="1">
    <source>
        <dbReference type="ARBA" id="ARBA00001947"/>
    </source>
</evidence>